<reference evidence="2 3" key="1">
    <citation type="submission" date="2017-04" db="EMBL/GenBank/DDBJ databases">
        <title>Kefir bacterial isolates.</title>
        <authorList>
            <person name="Kim Y."/>
            <person name="Blasche S."/>
            <person name="Patil K.R."/>
        </authorList>
    </citation>
    <scope>NUCLEOTIDE SEQUENCE [LARGE SCALE GENOMIC DNA]</scope>
    <source>
        <strain evidence="2 3">OG2</strain>
    </source>
</reference>
<sequence length="428" mass="49801">MKESEERMDNKKLNKITWKRAKPIVLSLGILLILISVFIGFNSTKNWHREQNFIHSQEARDQYNSYLAAQKTEEDDVNKKYKETKDYQGSVDYAENQDAGIFLKFDSKTGKFHIQSQTFKEFYGYIRAKLFYTRSALDLTNFRYLFTSRNVFRGFTLISLFFIVAGFLVSFLNYKTNFLQILFSSGYKRKQILKSSILTSLIPLLLMAITAVSINLVILYSRIPHQYINYPLDKIIFYQFCILLVAICYYFLGFFSGTILGQGITGALSLIGFVFGLELIKQNILDILNNVFNNIFNNKNDGIYYQSFFVRFDTYSHWLILDGFVILTTFLFYFSAQYFYQRLSLEEKGNYLLFPKFRLPISLVAGIFTAYSICGNIGLGSSSINLLIRYNILPGILVFVITFCFFMVLNNYKKIYEKIGMIVVKTNN</sequence>
<dbReference type="RefSeq" id="WP_042748912.1">
    <property type="nucleotide sequence ID" value="NZ_CP125772.1"/>
</dbReference>
<dbReference type="EMBL" id="NCWV01000030">
    <property type="protein sequence ID" value="PAK87845.1"/>
    <property type="molecule type" value="Genomic_DNA"/>
</dbReference>
<comment type="caution">
    <text evidence="2">The sequence shown here is derived from an EMBL/GenBank/DDBJ whole genome shotgun (WGS) entry which is preliminary data.</text>
</comment>
<dbReference type="InterPro" id="IPR053046">
    <property type="entry name" value="ABC-5_transporter"/>
</dbReference>
<feature type="transmembrane region" description="Helical" evidence="1">
    <location>
        <begin position="235"/>
        <end position="252"/>
    </location>
</feature>
<feature type="transmembrane region" description="Helical" evidence="1">
    <location>
        <begin position="151"/>
        <end position="174"/>
    </location>
</feature>
<feature type="transmembrane region" description="Helical" evidence="1">
    <location>
        <begin position="21"/>
        <end position="41"/>
    </location>
</feature>
<keyword evidence="1" id="KW-0812">Transmembrane</keyword>
<name>A0AAX0PYL2_9LACT</name>
<feature type="transmembrane region" description="Helical" evidence="1">
    <location>
        <begin position="195"/>
        <end position="223"/>
    </location>
</feature>
<feature type="transmembrane region" description="Helical" evidence="1">
    <location>
        <begin position="392"/>
        <end position="412"/>
    </location>
</feature>
<keyword evidence="1" id="KW-1133">Transmembrane helix</keyword>
<feature type="transmembrane region" description="Helical" evidence="1">
    <location>
        <begin position="259"/>
        <end position="280"/>
    </location>
</feature>
<proteinExistence type="predicted"/>
<dbReference type="Proteomes" id="UP000215635">
    <property type="component" value="Unassembled WGS sequence"/>
</dbReference>
<organism evidence="2 3">
    <name type="scientific">Lactococcus lactis</name>
    <dbReference type="NCBI Taxonomy" id="1358"/>
    <lineage>
        <taxon>Bacteria</taxon>
        <taxon>Bacillati</taxon>
        <taxon>Bacillota</taxon>
        <taxon>Bacilli</taxon>
        <taxon>Lactobacillales</taxon>
        <taxon>Streptococcaceae</taxon>
        <taxon>Lactococcus</taxon>
    </lineage>
</organism>
<feature type="transmembrane region" description="Helical" evidence="1">
    <location>
        <begin position="315"/>
        <end position="336"/>
    </location>
</feature>
<keyword evidence="1" id="KW-0472">Membrane</keyword>
<feature type="transmembrane region" description="Helical" evidence="1">
    <location>
        <begin position="357"/>
        <end position="380"/>
    </location>
</feature>
<protein>
    <submittedName>
        <fullName evidence="2">ABC transporter permease</fullName>
    </submittedName>
</protein>
<evidence type="ECO:0000313" key="2">
    <source>
        <dbReference type="EMBL" id="PAK87845.1"/>
    </source>
</evidence>
<gene>
    <name evidence="2" type="ORF">B8W88_12580</name>
</gene>
<dbReference type="PANTHER" id="PTHR39177:SF1">
    <property type="entry name" value="ABC TRANSPORTER PERMEASE YTRC-RELATED"/>
    <property type="match status" value="1"/>
</dbReference>
<evidence type="ECO:0000256" key="1">
    <source>
        <dbReference type="SAM" id="Phobius"/>
    </source>
</evidence>
<evidence type="ECO:0000313" key="3">
    <source>
        <dbReference type="Proteomes" id="UP000215635"/>
    </source>
</evidence>
<accession>A0AAX0PYL2</accession>
<dbReference type="PANTHER" id="PTHR39177">
    <property type="entry name" value="ABC TRANSPORTER PERMEASE YTRC-RELATED"/>
    <property type="match status" value="1"/>
</dbReference>
<dbReference type="AlphaFoldDB" id="A0AAX0PYL2"/>